<proteinExistence type="predicted"/>
<evidence type="ECO:0000256" key="1">
    <source>
        <dbReference type="SAM" id="Phobius"/>
    </source>
</evidence>
<keyword evidence="1" id="KW-0812">Transmembrane</keyword>
<dbReference type="Proteomes" id="UP000604161">
    <property type="component" value="Unassembled WGS sequence"/>
</dbReference>
<dbReference type="EMBL" id="JACYFC010000006">
    <property type="protein sequence ID" value="MBD5772488.1"/>
    <property type="molecule type" value="Genomic_DNA"/>
</dbReference>
<evidence type="ECO:0000313" key="3">
    <source>
        <dbReference type="Proteomes" id="UP000604161"/>
    </source>
</evidence>
<sequence>MSFQSKTDHVVKEKNTADFYKIITVFFNRSPIPNELADTYRYYQFCAIVRLLPLAGIETYSSVGLALFFAWSSVNNSLLLVWSILLTMIATSELIMWWVYIIRDPDNSRHVSKKMVYFLALKMSVAGILYAALVIHLFSLFTDYERIFLFSIISAFISSGGWMFASIPLVGLMWTISVSAGLIFGLLYFFGDTYLLLAVLAALY</sequence>
<protein>
    <submittedName>
        <fullName evidence="2">Uncharacterized protein</fullName>
    </submittedName>
</protein>
<feature type="transmembrane region" description="Helical" evidence="1">
    <location>
        <begin position="51"/>
        <end position="74"/>
    </location>
</feature>
<gene>
    <name evidence="2" type="ORF">IF202_15730</name>
</gene>
<comment type="caution">
    <text evidence="2">The sequence shown here is derived from an EMBL/GenBank/DDBJ whole genome shotgun (WGS) entry which is preliminary data.</text>
</comment>
<keyword evidence="1" id="KW-1133">Transmembrane helix</keyword>
<keyword evidence="1" id="KW-0472">Membrane</keyword>
<keyword evidence="3" id="KW-1185">Reference proteome</keyword>
<evidence type="ECO:0000313" key="2">
    <source>
        <dbReference type="EMBL" id="MBD5772488.1"/>
    </source>
</evidence>
<name>A0ABR8P4X2_9GAMM</name>
<feature type="transmembrane region" description="Helical" evidence="1">
    <location>
        <begin position="80"/>
        <end position="103"/>
    </location>
</feature>
<organism evidence="2 3">
    <name type="scientific">Marinomonas colpomeniae</name>
    <dbReference type="NCBI Taxonomy" id="2774408"/>
    <lineage>
        <taxon>Bacteria</taxon>
        <taxon>Pseudomonadati</taxon>
        <taxon>Pseudomonadota</taxon>
        <taxon>Gammaproteobacteria</taxon>
        <taxon>Oceanospirillales</taxon>
        <taxon>Oceanospirillaceae</taxon>
        <taxon>Marinomonas</taxon>
    </lineage>
</organism>
<dbReference type="RefSeq" id="WP_191595874.1">
    <property type="nucleotide sequence ID" value="NZ_JACYFC010000006.1"/>
</dbReference>
<feature type="transmembrane region" description="Helical" evidence="1">
    <location>
        <begin position="115"/>
        <end position="141"/>
    </location>
</feature>
<feature type="transmembrane region" description="Helical" evidence="1">
    <location>
        <begin position="182"/>
        <end position="203"/>
    </location>
</feature>
<reference evidence="2 3" key="1">
    <citation type="submission" date="2020-09" db="EMBL/GenBank/DDBJ databases">
        <title>Marinomonas sp. nov., isolated from the cysticercosis algae of Qingdao, China.</title>
        <authorList>
            <person name="Sun X."/>
        </authorList>
    </citation>
    <scope>NUCLEOTIDE SEQUENCE [LARGE SCALE GENOMIC DNA]</scope>
    <source>
        <strain evidence="2 3">SM2066</strain>
    </source>
</reference>
<feature type="transmembrane region" description="Helical" evidence="1">
    <location>
        <begin position="147"/>
        <end position="170"/>
    </location>
</feature>
<accession>A0ABR8P4X2</accession>